<evidence type="ECO:0000313" key="14">
    <source>
        <dbReference type="Proteomes" id="UP001652641"/>
    </source>
</evidence>
<sequence>MAAWGERLAGVRGVLLDISGVLYDGGEDGGSPIPGSVEAVARLKRSRLKVRFCTNESQKSRGNLVGLLRHLGFDISEGEVTAPAPAASLILKERGLRPHLLVHDGVRSEFDQNDTSNPNCVVIADAGEAFSYQNMNKAFQVLMELENPVLISLGKGRYYKETSGLMLDVGAYTKALEYACGVEAEVVGKPSPEYFRSALKEMAVEAHEAVMIGDDIVGDVGGAQRCGMRALQVRTGKFRCARNGSGRVWEMSASRPGLRSKTELFQVCAKESATGCQRVTVPMGGRREMLEPSAQGLLQLGIPVGILLCACDVLKGLA</sequence>
<evidence type="ECO:0000256" key="7">
    <source>
        <dbReference type="ARBA" id="ARBA00022723"/>
    </source>
</evidence>
<dbReference type="NCBIfam" id="TIGR01458">
    <property type="entry name" value="HAD-SF-IIA-hyp3"/>
    <property type="match status" value="1"/>
</dbReference>
<evidence type="ECO:0000256" key="4">
    <source>
        <dbReference type="ARBA" id="ARBA00007958"/>
    </source>
</evidence>
<comment type="catalytic activity">
    <reaction evidence="13">
        <text>diphosphate + H2O = 2 phosphate + H(+)</text>
        <dbReference type="Rhea" id="RHEA:24576"/>
        <dbReference type="ChEBI" id="CHEBI:15377"/>
        <dbReference type="ChEBI" id="CHEBI:15378"/>
        <dbReference type="ChEBI" id="CHEBI:33019"/>
        <dbReference type="ChEBI" id="CHEBI:43474"/>
        <dbReference type="EC" id="3.6.1.1"/>
    </reaction>
</comment>
<dbReference type="InterPro" id="IPR036412">
    <property type="entry name" value="HAD-like_sf"/>
</dbReference>
<evidence type="ECO:0000256" key="11">
    <source>
        <dbReference type="ARBA" id="ARBA00037258"/>
    </source>
</evidence>
<dbReference type="Pfam" id="PF13242">
    <property type="entry name" value="Hydrolase_like"/>
    <property type="match status" value="1"/>
</dbReference>
<protein>
    <recommendedName>
        <fullName evidence="12">Phospholysine phosphohistidine inorganic pyrophosphate phosphatase</fullName>
        <ecNumber evidence="5">3.6.1.1</ecNumber>
    </recommendedName>
</protein>
<gene>
    <name evidence="15" type="primary">LHPP</name>
</gene>
<evidence type="ECO:0000256" key="6">
    <source>
        <dbReference type="ARBA" id="ARBA00022490"/>
    </source>
</evidence>
<keyword evidence="8" id="KW-0378">Hydrolase</keyword>
<dbReference type="Gene3D" id="3.40.50.1000">
    <property type="entry name" value="HAD superfamily/HAD-like"/>
    <property type="match status" value="2"/>
</dbReference>
<dbReference type="GeneID" id="112928821"/>
<name>A0ABM4Z1L9_VULVU</name>
<proteinExistence type="inferred from homology"/>
<comment type="subcellular location">
    <subcellularLocation>
        <location evidence="3">Cytoplasm</location>
    </subcellularLocation>
    <subcellularLocation>
        <location evidence="2">Nucleus</location>
    </subcellularLocation>
</comment>
<keyword evidence="6" id="KW-0963">Cytoplasm</keyword>
<dbReference type="CDD" id="cd07509">
    <property type="entry name" value="HAD_PPase"/>
    <property type="match status" value="1"/>
</dbReference>
<comment type="function">
    <text evidence="11">Phosphatase that hydrolyzes imidodiphosphate, 3-phosphohistidine and 6-phospholysine. Has broad substrate specificity and can also hydrolyze inorganic diphosphate, but with lower efficiency.</text>
</comment>
<keyword evidence="14" id="KW-1185">Reference proteome</keyword>
<keyword evidence="10" id="KW-0539">Nucleus</keyword>
<evidence type="ECO:0000256" key="3">
    <source>
        <dbReference type="ARBA" id="ARBA00004496"/>
    </source>
</evidence>
<evidence type="ECO:0000256" key="1">
    <source>
        <dbReference type="ARBA" id="ARBA00001946"/>
    </source>
</evidence>
<dbReference type="Pfam" id="PF13344">
    <property type="entry name" value="Hydrolase_6"/>
    <property type="match status" value="1"/>
</dbReference>
<keyword evidence="7" id="KW-0479">Metal-binding</keyword>
<dbReference type="InterPro" id="IPR006355">
    <property type="entry name" value="LHPP/HDHD2"/>
</dbReference>
<dbReference type="RefSeq" id="XP_072596436.1">
    <property type="nucleotide sequence ID" value="XM_072740335.1"/>
</dbReference>
<evidence type="ECO:0000256" key="9">
    <source>
        <dbReference type="ARBA" id="ARBA00022842"/>
    </source>
</evidence>
<evidence type="ECO:0000256" key="2">
    <source>
        <dbReference type="ARBA" id="ARBA00004123"/>
    </source>
</evidence>
<evidence type="ECO:0000256" key="5">
    <source>
        <dbReference type="ARBA" id="ARBA00012146"/>
    </source>
</evidence>
<dbReference type="SUPFAM" id="SSF56784">
    <property type="entry name" value="HAD-like"/>
    <property type="match status" value="1"/>
</dbReference>
<dbReference type="InterPro" id="IPR006357">
    <property type="entry name" value="HAD-SF_hydro_IIA"/>
</dbReference>
<keyword evidence="9" id="KW-0460">Magnesium</keyword>
<comment type="similarity">
    <text evidence="4">Belongs to the HAD-like hydrolase superfamily.</text>
</comment>
<dbReference type="NCBIfam" id="TIGR01460">
    <property type="entry name" value="HAD-SF-IIA"/>
    <property type="match status" value="1"/>
</dbReference>
<accession>A0ABM4Z1L9</accession>
<evidence type="ECO:0000313" key="15">
    <source>
        <dbReference type="RefSeq" id="XP_072596436.1"/>
    </source>
</evidence>
<dbReference type="PANTHER" id="PTHR19288:SF44">
    <property type="entry name" value="PHOSPHOLYSINE PHOSPHOHISTIDINE INORGANIC PYROPHOSPHATE PHOSPHATASE"/>
    <property type="match status" value="1"/>
</dbReference>
<dbReference type="InterPro" id="IPR023214">
    <property type="entry name" value="HAD_sf"/>
</dbReference>
<comment type="cofactor">
    <cofactor evidence="1">
        <name>Mg(2+)</name>
        <dbReference type="ChEBI" id="CHEBI:18420"/>
    </cofactor>
</comment>
<evidence type="ECO:0000256" key="8">
    <source>
        <dbReference type="ARBA" id="ARBA00022801"/>
    </source>
</evidence>
<dbReference type="Proteomes" id="UP001652641">
    <property type="component" value="Chromosome 15"/>
</dbReference>
<evidence type="ECO:0000256" key="10">
    <source>
        <dbReference type="ARBA" id="ARBA00023242"/>
    </source>
</evidence>
<evidence type="ECO:0000256" key="13">
    <source>
        <dbReference type="ARBA" id="ARBA00047820"/>
    </source>
</evidence>
<evidence type="ECO:0000256" key="12">
    <source>
        <dbReference type="ARBA" id="ARBA00039357"/>
    </source>
</evidence>
<organism evidence="14 15">
    <name type="scientific">Vulpes vulpes</name>
    <name type="common">Red fox</name>
    <dbReference type="NCBI Taxonomy" id="9627"/>
    <lineage>
        <taxon>Eukaryota</taxon>
        <taxon>Metazoa</taxon>
        <taxon>Chordata</taxon>
        <taxon>Craniata</taxon>
        <taxon>Vertebrata</taxon>
        <taxon>Euteleostomi</taxon>
        <taxon>Mammalia</taxon>
        <taxon>Eutheria</taxon>
        <taxon>Laurasiatheria</taxon>
        <taxon>Carnivora</taxon>
        <taxon>Caniformia</taxon>
        <taxon>Canidae</taxon>
        <taxon>Vulpes</taxon>
    </lineage>
</organism>
<reference evidence="15" key="1">
    <citation type="submission" date="2025-08" db="UniProtKB">
        <authorList>
            <consortium name="RefSeq"/>
        </authorList>
    </citation>
    <scope>IDENTIFICATION</scope>
    <source>
        <tissue evidence="15">Cell line</tissue>
    </source>
</reference>
<dbReference type="EC" id="3.6.1.1" evidence="5"/>
<dbReference type="PANTHER" id="PTHR19288">
    <property type="entry name" value="4-NITROPHENYLPHOSPHATASE-RELATED"/>
    <property type="match status" value="1"/>
</dbReference>